<dbReference type="Gene3D" id="3.40.390.10">
    <property type="entry name" value="Collagenase (Catalytic Domain)"/>
    <property type="match status" value="1"/>
</dbReference>
<evidence type="ECO:0000256" key="12">
    <source>
        <dbReference type="ARBA" id="ARBA00023279"/>
    </source>
</evidence>
<keyword evidence="2" id="KW-0472">Membrane</keyword>
<proteinExistence type="predicted"/>
<dbReference type="PRINTS" id="PR00480">
    <property type="entry name" value="ASTACIN"/>
</dbReference>
<dbReference type="InterPro" id="IPR006026">
    <property type="entry name" value="Peptidase_Metallo"/>
</dbReference>
<keyword evidence="3" id="KW-0963">Cytoplasm</keyword>
<dbReference type="PANTHER" id="PTHR10127:SF899">
    <property type="entry name" value="ASTACIN-LIKE METALLOENDOPEPTIDASE-RELATED"/>
    <property type="match status" value="1"/>
</dbReference>
<keyword evidence="11 16" id="KW-1015">Disulfide bond</keyword>
<dbReference type="GO" id="GO:0004222">
    <property type="term" value="F:metalloendopeptidase activity"/>
    <property type="evidence" value="ECO:0007669"/>
    <property type="project" value="UniProtKB-UniRule"/>
</dbReference>
<dbReference type="PANTHER" id="PTHR10127">
    <property type="entry name" value="DISCOIDIN, CUB, EGF, LAMININ , AND ZINC METALLOPROTEASE DOMAIN CONTAINING"/>
    <property type="match status" value="1"/>
</dbReference>
<dbReference type="CDD" id="cd04283">
    <property type="entry name" value="ZnMc_hatching_enzyme"/>
    <property type="match status" value="1"/>
</dbReference>
<protein>
    <recommendedName>
        <fullName evidence="17">Metalloendopeptidase</fullName>
        <ecNumber evidence="17">3.4.24.-</ecNumber>
    </recommendedName>
</protein>
<comment type="cofactor">
    <cofactor evidence="16 17">
        <name>Zn(2+)</name>
        <dbReference type="ChEBI" id="CHEBI:29105"/>
    </cofactor>
    <text evidence="16 17">Binds 1 zinc ion per subunit.</text>
</comment>
<dbReference type="EMBL" id="VYZW01011302">
    <property type="protein sequence ID" value="NXS40903.1"/>
    <property type="molecule type" value="Genomic_DNA"/>
</dbReference>
<dbReference type="InterPro" id="IPR024079">
    <property type="entry name" value="MetalloPept_cat_dom_sf"/>
</dbReference>
<keyword evidence="2" id="KW-1003">Cell membrane</keyword>
<feature type="binding site" evidence="16">
    <location>
        <position position="119"/>
    </location>
    <ligand>
        <name>Zn(2+)</name>
        <dbReference type="ChEBI" id="CHEBI:29105"/>
        <note>catalytic</note>
    </ligand>
</feature>
<evidence type="ECO:0000259" key="19">
    <source>
        <dbReference type="PROSITE" id="PS51864"/>
    </source>
</evidence>
<keyword evidence="7" id="KW-0677">Repeat</keyword>
<evidence type="ECO:0000256" key="7">
    <source>
        <dbReference type="ARBA" id="ARBA00022737"/>
    </source>
</evidence>
<evidence type="ECO:0000256" key="10">
    <source>
        <dbReference type="ARBA" id="ARBA00023049"/>
    </source>
</evidence>
<dbReference type="SUPFAM" id="SSF49854">
    <property type="entry name" value="Spermadhesin, CUB domain"/>
    <property type="match status" value="2"/>
</dbReference>
<keyword evidence="4 16" id="KW-0645">Protease</keyword>
<dbReference type="CDD" id="cd00041">
    <property type="entry name" value="CUB"/>
    <property type="match status" value="2"/>
</dbReference>
<dbReference type="GO" id="GO:0005886">
    <property type="term" value="C:plasma membrane"/>
    <property type="evidence" value="ECO:0007669"/>
    <property type="project" value="UniProtKB-SubCell"/>
</dbReference>
<dbReference type="Pfam" id="PF00431">
    <property type="entry name" value="CUB"/>
    <property type="match status" value="2"/>
</dbReference>
<dbReference type="OrthoDB" id="291007at2759"/>
<evidence type="ECO:0000256" key="8">
    <source>
        <dbReference type="ARBA" id="ARBA00022801"/>
    </source>
</evidence>
<evidence type="ECO:0000256" key="3">
    <source>
        <dbReference type="ARBA" id="ARBA00022490"/>
    </source>
</evidence>
<dbReference type="InterPro" id="IPR035914">
    <property type="entry name" value="Sperma_CUB_dom_sf"/>
</dbReference>
<dbReference type="PROSITE" id="PS01180">
    <property type="entry name" value="CUB"/>
    <property type="match status" value="2"/>
</dbReference>
<evidence type="ECO:0000256" key="11">
    <source>
        <dbReference type="ARBA" id="ARBA00023157"/>
    </source>
</evidence>
<dbReference type="InterPro" id="IPR001506">
    <property type="entry name" value="Peptidase_M12A"/>
</dbReference>
<gene>
    <name evidence="20" type="primary">Uvs2</name>
    <name evidence="20" type="ORF">BALREX_R10619</name>
</gene>
<evidence type="ECO:0000256" key="14">
    <source>
        <dbReference type="ARBA" id="ARBA00037865"/>
    </source>
</evidence>
<sequence length="428" mass="47413">GSEIAVYEGDILLRRGQRSAINCESCLWPKSQDGLVKVPINISSDFSVTERSWIDDALQEISTLTCVQFVNRTTETDYVYVERGQSCWSYFGKIGGRQAVGLVKNGCMDKGAIQHEMNHALGFIHEQARSDRDRFVKIMWEHIVAGEQGNFGKVNSKNLGLPYDYSSVMHYGAYDFSSTPGKPTIVPVPDPSIPIGQREGLSNLDVAKINKLYKCSKCYGLNLSLCIALNPISVFLFLKIFLQFEAFDLQASSDCSSDYIKIYNGNSKNSPVLLDKYCGKGPLPSLVASGSTMLVEFASDESITATGFRASYNTVNCGDTFTDSDGVITSPNYPNKYPKNQACFWVINSPVGYKISLKMLSFELEDSDRCIYDYLLIHDGSRPTSPAVGPYCGTEKVADFTSTGSFVLVEFHSDIVWELPGFVMSYTF</sequence>
<dbReference type="InterPro" id="IPR000859">
    <property type="entry name" value="CUB_dom"/>
</dbReference>
<dbReference type="Proteomes" id="UP000528411">
    <property type="component" value="Unassembled WGS sequence"/>
</dbReference>
<dbReference type="Pfam" id="PF01400">
    <property type="entry name" value="Astacin"/>
    <property type="match status" value="1"/>
</dbReference>
<feature type="active site" evidence="16">
    <location>
        <position position="116"/>
    </location>
</feature>
<evidence type="ECO:0000256" key="4">
    <source>
        <dbReference type="ARBA" id="ARBA00022670"/>
    </source>
</evidence>
<evidence type="ECO:0000256" key="15">
    <source>
        <dbReference type="PROSITE-ProRule" id="PRU00059"/>
    </source>
</evidence>
<keyword evidence="8 16" id="KW-0378">Hydrolase</keyword>
<evidence type="ECO:0000256" key="9">
    <source>
        <dbReference type="ARBA" id="ARBA00022833"/>
    </source>
</evidence>
<feature type="non-terminal residue" evidence="20">
    <location>
        <position position="1"/>
    </location>
</feature>
<keyword evidence="12" id="KW-0278">Fertilization</keyword>
<dbReference type="EC" id="3.4.24.-" evidence="17"/>
<dbReference type="FunFam" id="3.40.390.10:FF:000040">
    <property type="entry name" value="Metalloendopeptidase"/>
    <property type="match status" value="1"/>
</dbReference>
<dbReference type="InterPro" id="IPR017370">
    <property type="entry name" value="Hatching_enzyme_Uvs2-like"/>
</dbReference>
<keyword evidence="6" id="KW-0732">Signal</keyword>
<evidence type="ECO:0000256" key="16">
    <source>
        <dbReference type="PROSITE-ProRule" id="PRU01211"/>
    </source>
</evidence>
<organism evidence="20 21">
    <name type="scientific">Balaeniceps rex</name>
    <name type="common">Shoebill</name>
    <dbReference type="NCBI Taxonomy" id="33584"/>
    <lineage>
        <taxon>Eukaryota</taxon>
        <taxon>Metazoa</taxon>
        <taxon>Chordata</taxon>
        <taxon>Craniata</taxon>
        <taxon>Vertebrata</taxon>
        <taxon>Euteleostomi</taxon>
        <taxon>Archelosauria</taxon>
        <taxon>Archosauria</taxon>
        <taxon>Dinosauria</taxon>
        <taxon>Saurischia</taxon>
        <taxon>Theropoda</taxon>
        <taxon>Coelurosauria</taxon>
        <taxon>Aves</taxon>
        <taxon>Neognathae</taxon>
        <taxon>Neoaves</taxon>
        <taxon>Aequornithes</taxon>
        <taxon>Pelecaniformes</taxon>
        <taxon>Balaenicipitidae</taxon>
        <taxon>Balaeniceps</taxon>
    </lineage>
</organism>
<evidence type="ECO:0000313" key="20">
    <source>
        <dbReference type="EMBL" id="NXS40903.1"/>
    </source>
</evidence>
<feature type="binding site" evidence="16">
    <location>
        <position position="125"/>
    </location>
    <ligand>
        <name>Zn(2+)</name>
        <dbReference type="ChEBI" id="CHEBI:29105"/>
        <note>catalytic</note>
    </ligand>
</feature>
<dbReference type="GO" id="GO:0060473">
    <property type="term" value="C:cortical granule"/>
    <property type="evidence" value="ECO:0007669"/>
    <property type="project" value="UniProtKB-SubCell"/>
</dbReference>
<keyword evidence="5 16" id="KW-0479">Metal-binding</keyword>
<dbReference type="FunFam" id="2.60.120.290:FF:000013">
    <property type="entry name" value="Membrane frizzled-related protein"/>
    <property type="match status" value="1"/>
</dbReference>
<dbReference type="SMART" id="SM00042">
    <property type="entry name" value="CUB"/>
    <property type="match status" value="2"/>
</dbReference>
<comment type="caution">
    <text evidence="15">Lacks conserved residue(s) required for the propagation of feature annotation.</text>
</comment>
<dbReference type="Gene3D" id="2.60.120.290">
    <property type="entry name" value="Spermadhesin, CUB domain"/>
    <property type="match status" value="2"/>
</dbReference>
<feature type="domain" description="CUB" evidence="18">
    <location>
        <begin position="219"/>
        <end position="315"/>
    </location>
</feature>
<dbReference type="PIRSF" id="PIRSF038057">
    <property type="entry name" value="Hatching_enzyme_Uvs2"/>
    <property type="match status" value="1"/>
</dbReference>
<keyword evidence="21" id="KW-1185">Reference proteome</keyword>
<dbReference type="AlphaFoldDB" id="A0A7L2U5T8"/>
<comment type="caution">
    <text evidence="20">The sequence shown here is derived from an EMBL/GenBank/DDBJ whole genome shotgun (WGS) entry which is preliminary data.</text>
</comment>
<keyword evidence="13" id="KW-0968">Cytoplasmic vesicle</keyword>
<dbReference type="GO" id="GO:0006508">
    <property type="term" value="P:proteolysis"/>
    <property type="evidence" value="ECO:0007669"/>
    <property type="project" value="UniProtKB-KW"/>
</dbReference>
<feature type="disulfide bond" evidence="16">
    <location>
        <begin position="23"/>
        <end position="26"/>
    </location>
</feature>
<evidence type="ECO:0000259" key="18">
    <source>
        <dbReference type="PROSITE" id="PS01180"/>
    </source>
</evidence>
<evidence type="ECO:0000313" key="21">
    <source>
        <dbReference type="Proteomes" id="UP000528411"/>
    </source>
</evidence>
<comment type="subcellular location">
    <subcellularLocation>
        <location evidence="1">Cell membrane</location>
    </subcellularLocation>
    <subcellularLocation>
        <location evidence="14">Cytoplasmic vesicle</location>
        <location evidence="14">Secretory vesicle</location>
        <location evidence="14">Cortical granule</location>
    </subcellularLocation>
</comment>
<evidence type="ECO:0000256" key="5">
    <source>
        <dbReference type="ARBA" id="ARBA00022723"/>
    </source>
</evidence>
<keyword evidence="10 16" id="KW-0482">Metalloprotease</keyword>
<dbReference type="PROSITE" id="PS51864">
    <property type="entry name" value="ASTACIN"/>
    <property type="match status" value="1"/>
</dbReference>
<feature type="domain" description="Peptidase M12A" evidence="19">
    <location>
        <begin position="19"/>
        <end position="216"/>
    </location>
</feature>
<dbReference type="InterPro" id="IPR034039">
    <property type="entry name" value="ZnMP_hatching_enz"/>
</dbReference>
<dbReference type="GO" id="GO:0008270">
    <property type="term" value="F:zinc ion binding"/>
    <property type="evidence" value="ECO:0007669"/>
    <property type="project" value="UniProtKB-UniRule"/>
</dbReference>
<evidence type="ECO:0000256" key="13">
    <source>
        <dbReference type="ARBA" id="ARBA00023329"/>
    </source>
</evidence>
<keyword evidence="9 16" id="KW-0862">Zinc</keyword>
<feature type="binding site" evidence="16">
    <location>
        <position position="115"/>
    </location>
    <ligand>
        <name>Zn(2+)</name>
        <dbReference type="ChEBI" id="CHEBI:29105"/>
        <note>catalytic</note>
    </ligand>
</feature>
<evidence type="ECO:0000256" key="6">
    <source>
        <dbReference type="ARBA" id="ARBA00022729"/>
    </source>
</evidence>
<dbReference type="SUPFAM" id="SSF55486">
    <property type="entry name" value="Metalloproteases ('zincins'), catalytic domain"/>
    <property type="match status" value="1"/>
</dbReference>
<feature type="domain" description="CUB" evidence="18">
    <location>
        <begin position="317"/>
        <end position="428"/>
    </location>
</feature>
<accession>A0A7L2U5T8</accession>
<dbReference type="FunFam" id="2.60.120.290:FF:000005">
    <property type="entry name" value="Procollagen C-endopeptidase enhancer 1"/>
    <property type="match status" value="1"/>
</dbReference>
<reference evidence="20 21" key="1">
    <citation type="submission" date="2019-09" db="EMBL/GenBank/DDBJ databases">
        <title>Bird 10,000 Genomes (B10K) Project - Family phase.</title>
        <authorList>
            <person name="Zhang G."/>
        </authorList>
    </citation>
    <scope>NUCLEOTIDE SEQUENCE [LARGE SCALE GENOMIC DNA]</scope>
    <source>
        <strain evidence="20">B10K-DU-012-56</strain>
    </source>
</reference>
<feature type="non-terminal residue" evidence="20">
    <location>
        <position position="428"/>
    </location>
</feature>
<evidence type="ECO:0000256" key="17">
    <source>
        <dbReference type="RuleBase" id="RU361183"/>
    </source>
</evidence>
<dbReference type="GO" id="GO:0007338">
    <property type="term" value="P:single fertilization"/>
    <property type="evidence" value="ECO:0007669"/>
    <property type="project" value="UniProtKB-KW"/>
</dbReference>
<evidence type="ECO:0000256" key="1">
    <source>
        <dbReference type="ARBA" id="ARBA00004236"/>
    </source>
</evidence>
<dbReference type="SMART" id="SM00235">
    <property type="entry name" value="ZnMc"/>
    <property type="match status" value="1"/>
</dbReference>
<evidence type="ECO:0000256" key="2">
    <source>
        <dbReference type="ARBA" id="ARBA00022475"/>
    </source>
</evidence>
<name>A0A7L2U5T8_BALRX</name>